<keyword evidence="2" id="KW-0507">mRNA processing</keyword>
<feature type="domain" description="MI" evidence="5">
    <location>
        <begin position="155"/>
        <end position="274"/>
    </location>
</feature>
<dbReference type="PANTHER" id="PTHR18034">
    <property type="entry name" value="CELL CYCLE CONTROL PROTEIN CWF22-RELATED"/>
    <property type="match status" value="1"/>
</dbReference>
<dbReference type="GO" id="GO:0003723">
    <property type="term" value="F:RNA binding"/>
    <property type="evidence" value="ECO:0007669"/>
    <property type="project" value="TreeGrafter"/>
</dbReference>
<reference evidence="6" key="1">
    <citation type="submission" date="2021-02" db="EMBL/GenBank/DDBJ databases">
        <authorList>
            <person name="Nowell W R."/>
        </authorList>
    </citation>
    <scope>NUCLEOTIDE SEQUENCE</scope>
</reference>
<dbReference type="PROSITE" id="PS51366">
    <property type="entry name" value="MI"/>
    <property type="match status" value="1"/>
</dbReference>
<gene>
    <name evidence="6" type="ORF">SMN809_LOCUS1717</name>
</gene>
<dbReference type="Pfam" id="PF02847">
    <property type="entry name" value="MA3"/>
    <property type="match status" value="1"/>
</dbReference>
<comment type="caution">
    <text evidence="6">The sequence shown here is derived from an EMBL/GenBank/DDBJ whole genome shotgun (WGS) entry which is preliminary data.</text>
</comment>
<evidence type="ECO:0000256" key="1">
    <source>
        <dbReference type="ARBA" id="ARBA00004123"/>
    </source>
</evidence>
<accession>A0A8S2JS15</accession>
<evidence type="ECO:0000313" key="6">
    <source>
        <dbReference type="EMBL" id="CAF3810832.1"/>
    </source>
</evidence>
<keyword evidence="3" id="KW-0508">mRNA splicing</keyword>
<organism evidence="6 7">
    <name type="scientific">Rotaria magnacalcarata</name>
    <dbReference type="NCBI Taxonomy" id="392030"/>
    <lineage>
        <taxon>Eukaryota</taxon>
        <taxon>Metazoa</taxon>
        <taxon>Spiralia</taxon>
        <taxon>Gnathifera</taxon>
        <taxon>Rotifera</taxon>
        <taxon>Eurotatoria</taxon>
        <taxon>Bdelloidea</taxon>
        <taxon>Philodinida</taxon>
        <taxon>Philodinidae</taxon>
        <taxon>Rotaria</taxon>
    </lineage>
</organism>
<dbReference type="GO" id="GO:0000398">
    <property type="term" value="P:mRNA splicing, via spliceosome"/>
    <property type="evidence" value="ECO:0007669"/>
    <property type="project" value="TreeGrafter"/>
</dbReference>
<dbReference type="InterPro" id="IPR003891">
    <property type="entry name" value="Initiation_fac_eIF4g_MI"/>
</dbReference>
<protein>
    <recommendedName>
        <fullName evidence="5">MI domain-containing protein</fullName>
    </recommendedName>
</protein>
<evidence type="ECO:0000313" key="7">
    <source>
        <dbReference type="Proteomes" id="UP000676336"/>
    </source>
</evidence>
<evidence type="ECO:0000256" key="3">
    <source>
        <dbReference type="ARBA" id="ARBA00023187"/>
    </source>
</evidence>
<dbReference type="GO" id="GO:0071013">
    <property type="term" value="C:catalytic step 2 spliceosome"/>
    <property type="evidence" value="ECO:0007669"/>
    <property type="project" value="TreeGrafter"/>
</dbReference>
<proteinExistence type="predicted"/>
<sequence>MSKSNAVPPLSETVSTAAAAADDDHQVYIPRTKRPRKEDLFIDKASLEHQTVAWHAFKETIDDLVKQIHTSNVTIIIRQLLQNNIIRFRDECGKKLLQLDQHELDVQFKKLNDLLGESLITECIKNMIEKIFFERTNELKSYPAIQSNLKLVNENNQFKHMLQLDDYFESESWIECAKKLLKMNLYREQDLDVCEIIVDICGQQPTYERFFGLVGQHICLLDKDCIFSFGQIFRNWHKNADRLTEVKSRNVTKLFAYLLATNSIHWRVFECIHLVENNLRSSSCDYLKSLFIELYKCIGFTKMKNNLTDPKLSNYFQGLFPSDNPENAQFRINFFTSIGLGRIINELSKFIISNPTPASSSLMSIYDINFGKLCQAGILLHEKDILLQDLETDEQTKNGEALYLQNTLKETQDNLNQEKRLNSAIKLGRARFHSRFLTFFHNVDQSQSNELIRCSGGSTTTLHHHCSPEEATSKIQTVKRDMN</sequence>
<comment type="subcellular location">
    <subcellularLocation>
        <location evidence="1">Nucleus</location>
    </subcellularLocation>
</comment>
<dbReference type="Gene3D" id="1.25.40.180">
    <property type="match status" value="1"/>
</dbReference>
<dbReference type="PANTHER" id="PTHR18034:SF3">
    <property type="entry name" value="PRE-MRNA-SPLICING FACTOR CWC22 HOMOLOG"/>
    <property type="match status" value="1"/>
</dbReference>
<name>A0A8S2JS15_9BILA</name>
<dbReference type="InterPro" id="IPR050781">
    <property type="entry name" value="CWC22_splicing_factor"/>
</dbReference>
<evidence type="ECO:0000256" key="4">
    <source>
        <dbReference type="ARBA" id="ARBA00023242"/>
    </source>
</evidence>
<evidence type="ECO:0000256" key="2">
    <source>
        <dbReference type="ARBA" id="ARBA00022664"/>
    </source>
</evidence>
<dbReference type="AlphaFoldDB" id="A0A8S2JS15"/>
<dbReference type="EMBL" id="CAJOBI010000277">
    <property type="protein sequence ID" value="CAF3810832.1"/>
    <property type="molecule type" value="Genomic_DNA"/>
</dbReference>
<dbReference type="Proteomes" id="UP000676336">
    <property type="component" value="Unassembled WGS sequence"/>
</dbReference>
<evidence type="ECO:0000259" key="5">
    <source>
        <dbReference type="PROSITE" id="PS51366"/>
    </source>
</evidence>
<keyword evidence="4" id="KW-0539">Nucleus</keyword>